<feature type="transmembrane region" description="Helical" evidence="13">
    <location>
        <begin position="275"/>
        <end position="293"/>
    </location>
</feature>
<evidence type="ECO:0000256" key="8">
    <source>
        <dbReference type="ARBA" id="ARBA00022958"/>
    </source>
</evidence>
<proteinExistence type="inferred from homology"/>
<evidence type="ECO:0000256" key="7">
    <source>
        <dbReference type="ARBA" id="ARBA00022692"/>
    </source>
</evidence>
<dbReference type="GO" id="GO:0015379">
    <property type="term" value="F:potassium:chloride symporter activity"/>
    <property type="evidence" value="ECO:0007669"/>
    <property type="project" value="InterPro"/>
</dbReference>
<evidence type="ECO:0000256" key="2">
    <source>
        <dbReference type="ARBA" id="ARBA00009137"/>
    </source>
</evidence>
<feature type="transmembrane region" description="Helical" evidence="13">
    <location>
        <begin position="395"/>
        <end position="418"/>
    </location>
</feature>
<sequence length="483" mass="53896">MDKIINFRLTSKILSRNVFIVSLSILVCSFIALIYSEPVFPFLVSFLISLTVAAILFLISKQEKNSAELNRKDAYFAVTSSWILMTLLGSLPYLISGSIPVFVDALFESVSGFTTTGSSILTDIEALPKSILFWRSLTHWIGGIGIIVLVILIMPTLQIGGYQLFTMESSLQEKIHPKIKSVGQRILAIYMLLTAVEVVLLLLGKMNLFDSVCHAFGTIATGGFSPKNTSITDYSPYIQYVIMIFMLLAGTNFVIHYYILKREFRKVKENEEMRFYFAVVSIVGLIITLVLFFRMNKPFEEAFREAFFQVISIVTCTGFASADYLNWPVFAWVLIFLIMFLGGSTGSTAGGIKMARHLVLLKNIRRNFREFLHPHAILHLRINGRPINDETNRTILSFISIYVIVFVIGSILIVATGVDIRTASSSVATCMAGIGPGIGTVGPASNFAHLPANSKVLLSILMIIGRLEIYTVIVLFTKKFWEH</sequence>
<comment type="similarity">
    <text evidence="2">Belongs to the TrkH potassium transport family.</text>
</comment>
<keyword evidence="6" id="KW-0633">Potassium transport</keyword>
<feature type="binding site" evidence="12">
    <location>
        <position position="116"/>
    </location>
    <ligand>
        <name>K(+)</name>
        <dbReference type="ChEBI" id="CHEBI:29103"/>
    </ligand>
</feature>
<dbReference type="GO" id="GO:0046872">
    <property type="term" value="F:metal ion binding"/>
    <property type="evidence" value="ECO:0007669"/>
    <property type="project" value="UniProtKB-KW"/>
</dbReference>
<feature type="binding site" evidence="12">
    <location>
        <position position="317"/>
    </location>
    <ligand>
        <name>K(+)</name>
        <dbReference type="ChEBI" id="CHEBI:29103"/>
    </ligand>
</feature>
<comment type="caution">
    <text evidence="14">The sequence shown here is derived from an EMBL/GenBank/DDBJ whole genome shotgun (WGS) entry which is preliminary data.</text>
</comment>
<dbReference type="RefSeq" id="WP_045029372.1">
    <property type="nucleotide sequence ID" value="NZ_JRHC01000002.1"/>
</dbReference>
<keyword evidence="12" id="KW-0479">Metal-binding</keyword>
<keyword evidence="4" id="KW-1003">Cell membrane</keyword>
<dbReference type="Pfam" id="PF02386">
    <property type="entry name" value="TrkH"/>
    <property type="match status" value="1"/>
</dbReference>
<dbReference type="EMBL" id="JRHC01000002">
    <property type="protein sequence ID" value="KJF43624.1"/>
    <property type="molecule type" value="Genomic_DNA"/>
</dbReference>
<evidence type="ECO:0000256" key="3">
    <source>
        <dbReference type="ARBA" id="ARBA00022448"/>
    </source>
</evidence>
<keyword evidence="9 13" id="KW-1133">Transmembrane helix</keyword>
<dbReference type="Proteomes" id="UP000032544">
    <property type="component" value="Unassembled WGS sequence"/>
</dbReference>
<feature type="transmembrane region" description="Helical" evidence="13">
    <location>
        <begin position="237"/>
        <end position="255"/>
    </location>
</feature>
<accession>A0A0D8JA51</accession>
<dbReference type="PIRSF" id="PIRSF006247">
    <property type="entry name" value="TrkH"/>
    <property type="match status" value="1"/>
</dbReference>
<feature type="transmembrane region" description="Helical" evidence="13">
    <location>
        <begin position="18"/>
        <end position="36"/>
    </location>
</feature>
<name>A0A0D8JA51_9BACT</name>
<evidence type="ECO:0000313" key="15">
    <source>
        <dbReference type="Proteomes" id="UP000032544"/>
    </source>
</evidence>
<evidence type="ECO:0000256" key="12">
    <source>
        <dbReference type="PIRSR" id="PIRSR006247-1"/>
    </source>
</evidence>
<keyword evidence="11 13" id="KW-0472">Membrane</keyword>
<dbReference type="InterPro" id="IPR003445">
    <property type="entry name" value="Cat_transpt"/>
</dbReference>
<feature type="transmembrane region" description="Helical" evidence="13">
    <location>
        <begin position="329"/>
        <end position="352"/>
    </location>
</feature>
<dbReference type="OrthoDB" id="9810952at2"/>
<organism evidence="14 15">
    <name type="scientific">Draconibacterium sediminis</name>
    <dbReference type="NCBI Taxonomy" id="1544798"/>
    <lineage>
        <taxon>Bacteria</taxon>
        <taxon>Pseudomonadati</taxon>
        <taxon>Bacteroidota</taxon>
        <taxon>Bacteroidia</taxon>
        <taxon>Marinilabiliales</taxon>
        <taxon>Prolixibacteraceae</taxon>
        <taxon>Draconibacterium</taxon>
    </lineage>
</organism>
<evidence type="ECO:0000256" key="1">
    <source>
        <dbReference type="ARBA" id="ARBA00004429"/>
    </source>
</evidence>
<dbReference type="PANTHER" id="PTHR32024:SF2">
    <property type="entry name" value="TRK SYSTEM POTASSIUM UPTAKE PROTEIN TRKG-RELATED"/>
    <property type="match status" value="1"/>
</dbReference>
<reference evidence="14 15" key="1">
    <citation type="submission" date="2014-09" db="EMBL/GenBank/DDBJ databases">
        <title>Draft Genome Sequence of Draconibacterium sp. JN14CK-3.</title>
        <authorList>
            <person name="Dong C."/>
            <person name="Lai Q."/>
            <person name="Shao Z."/>
        </authorList>
    </citation>
    <scope>NUCLEOTIDE SEQUENCE [LARGE SCALE GENOMIC DNA]</scope>
    <source>
        <strain evidence="14 15">JN14CK-3</strain>
    </source>
</reference>
<feature type="binding site" evidence="12">
    <location>
        <position position="115"/>
    </location>
    <ligand>
        <name>K(+)</name>
        <dbReference type="ChEBI" id="CHEBI:29103"/>
    </ligand>
</feature>
<evidence type="ECO:0000256" key="13">
    <source>
        <dbReference type="SAM" id="Phobius"/>
    </source>
</evidence>
<feature type="binding site" evidence="12">
    <location>
        <position position="222"/>
    </location>
    <ligand>
        <name>K(+)</name>
        <dbReference type="ChEBI" id="CHEBI:29103"/>
    </ligand>
</feature>
<protein>
    <submittedName>
        <fullName evidence="14">Potassium transporter</fullName>
    </submittedName>
</protein>
<dbReference type="AlphaFoldDB" id="A0A0D8JA51"/>
<evidence type="ECO:0000256" key="4">
    <source>
        <dbReference type="ARBA" id="ARBA00022475"/>
    </source>
</evidence>
<feature type="transmembrane region" description="Helical" evidence="13">
    <location>
        <begin position="456"/>
        <end position="477"/>
    </location>
</feature>
<dbReference type="InterPro" id="IPR004772">
    <property type="entry name" value="TrkH"/>
</dbReference>
<evidence type="ECO:0000256" key="9">
    <source>
        <dbReference type="ARBA" id="ARBA00022989"/>
    </source>
</evidence>
<dbReference type="STRING" id="1544798.LH29_10950"/>
<evidence type="ECO:0000256" key="10">
    <source>
        <dbReference type="ARBA" id="ARBA00023065"/>
    </source>
</evidence>
<dbReference type="GO" id="GO:0005886">
    <property type="term" value="C:plasma membrane"/>
    <property type="evidence" value="ECO:0007669"/>
    <property type="project" value="UniProtKB-SubCell"/>
</dbReference>
<evidence type="ECO:0000313" key="14">
    <source>
        <dbReference type="EMBL" id="KJF43624.1"/>
    </source>
</evidence>
<gene>
    <name evidence="14" type="ORF">LH29_10950</name>
</gene>
<keyword evidence="15" id="KW-1185">Reference proteome</keyword>
<keyword evidence="5" id="KW-0997">Cell inner membrane</keyword>
<evidence type="ECO:0000256" key="6">
    <source>
        <dbReference type="ARBA" id="ARBA00022538"/>
    </source>
</evidence>
<feature type="transmembrane region" description="Helical" evidence="13">
    <location>
        <begin position="42"/>
        <end position="59"/>
    </location>
</feature>
<keyword evidence="7 13" id="KW-0812">Transmembrane</keyword>
<comment type="subcellular location">
    <subcellularLocation>
        <location evidence="1">Cell inner membrane</location>
        <topology evidence="1">Multi-pass membrane protein</topology>
    </subcellularLocation>
</comment>
<evidence type="ECO:0000256" key="5">
    <source>
        <dbReference type="ARBA" id="ARBA00022519"/>
    </source>
</evidence>
<feature type="transmembrane region" description="Helical" evidence="13">
    <location>
        <begin position="186"/>
        <end position="204"/>
    </location>
</feature>
<feature type="transmembrane region" description="Helical" evidence="13">
    <location>
        <begin position="74"/>
        <end position="95"/>
    </location>
</feature>
<evidence type="ECO:0000256" key="11">
    <source>
        <dbReference type="ARBA" id="ARBA00023136"/>
    </source>
</evidence>
<keyword evidence="8 12" id="KW-0630">Potassium</keyword>
<feature type="transmembrane region" description="Helical" evidence="13">
    <location>
        <begin position="140"/>
        <end position="165"/>
    </location>
</feature>
<dbReference type="PANTHER" id="PTHR32024">
    <property type="entry name" value="TRK SYSTEM POTASSIUM UPTAKE PROTEIN TRKG-RELATED"/>
    <property type="match status" value="1"/>
</dbReference>
<keyword evidence="3" id="KW-0813">Transport</keyword>
<keyword evidence="10" id="KW-0406">Ion transport</keyword>
<dbReference type="PATRIC" id="fig|1544798.3.peg.2345"/>